<dbReference type="InterPro" id="IPR022134">
    <property type="entry name" value="DUF3667"/>
</dbReference>
<evidence type="ECO:0000256" key="1">
    <source>
        <dbReference type="SAM" id="Phobius"/>
    </source>
</evidence>
<proteinExistence type="predicted"/>
<keyword evidence="1" id="KW-0472">Membrane</keyword>
<keyword evidence="1" id="KW-0812">Transmembrane</keyword>
<protein>
    <submittedName>
        <fullName evidence="2">DUF3667 domain-containing protein</fullName>
    </submittedName>
</protein>
<reference evidence="2 3" key="1">
    <citation type="submission" date="2019-01" db="EMBL/GenBank/DDBJ databases">
        <title>Spirosoma flava sp. nov., a propanil-degrading bacterium isolated from herbicide-contaminated soil.</title>
        <authorList>
            <person name="Zhang L."/>
            <person name="Jiang J.-D."/>
        </authorList>
    </citation>
    <scope>NUCLEOTIDE SEQUENCE [LARGE SCALE GENOMIC DNA]</scope>
    <source>
        <strain evidence="2 3">TY50</strain>
    </source>
</reference>
<dbReference type="Pfam" id="PF12412">
    <property type="entry name" value="DUF3667"/>
    <property type="match status" value="1"/>
</dbReference>
<feature type="transmembrane region" description="Helical" evidence="1">
    <location>
        <begin position="211"/>
        <end position="236"/>
    </location>
</feature>
<organism evidence="2 3">
    <name type="scientific">Spirosoma sordidisoli</name>
    <dbReference type="NCBI Taxonomy" id="2502893"/>
    <lineage>
        <taxon>Bacteria</taxon>
        <taxon>Pseudomonadati</taxon>
        <taxon>Bacteroidota</taxon>
        <taxon>Cytophagia</taxon>
        <taxon>Cytophagales</taxon>
        <taxon>Cytophagaceae</taxon>
        <taxon>Spirosoma</taxon>
    </lineage>
</organism>
<feature type="transmembrane region" description="Helical" evidence="1">
    <location>
        <begin position="121"/>
        <end position="140"/>
    </location>
</feature>
<dbReference type="RefSeq" id="WP_129605415.1">
    <property type="nucleotide sequence ID" value="NZ_SBLB01000008.1"/>
</dbReference>
<feature type="transmembrane region" description="Helical" evidence="1">
    <location>
        <begin position="147"/>
        <end position="171"/>
    </location>
</feature>
<dbReference type="AlphaFoldDB" id="A0A4Q2UG97"/>
<feature type="transmembrane region" description="Helical" evidence="1">
    <location>
        <begin position="72"/>
        <end position="95"/>
    </location>
</feature>
<sequence>MNCKNCTTEVHSNYCPDCGHPTNLKRIDGHYIVHEIEHVLHFERGILYTIRELITNPGQNVRNYLSENRNRLVKPIIFIIITSLIYSVAISFFHIEDDYVKFKGAELTTTVKIFSWIQGHYGYANIIMGIFITLWIKLFFRKSNYNLFEVLILLCFVMGIGMLIFALFALAQGLTKANLMAIGGLVGIIYCSWAIGSFFGRDKITNYVKAFFAYMLGMITFTVAAILLGFLIDFIIK</sequence>
<comment type="caution">
    <text evidence="2">The sequence shown here is derived from an EMBL/GenBank/DDBJ whole genome shotgun (WGS) entry which is preliminary data.</text>
</comment>
<keyword evidence="3" id="KW-1185">Reference proteome</keyword>
<dbReference type="Proteomes" id="UP000290407">
    <property type="component" value="Unassembled WGS sequence"/>
</dbReference>
<evidence type="ECO:0000313" key="3">
    <source>
        <dbReference type="Proteomes" id="UP000290407"/>
    </source>
</evidence>
<gene>
    <name evidence="2" type="ORF">EQG79_25510</name>
</gene>
<dbReference type="EMBL" id="SBLB01000008">
    <property type="protein sequence ID" value="RYC67462.1"/>
    <property type="molecule type" value="Genomic_DNA"/>
</dbReference>
<accession>A0A4Q2UG97</accession>
<evidence type="ECO:0000313" key="2">
    <source>
        <dbReference type="EMBL" id="RYC67462.1"/>
    </source>
</evidence>
<feature type="transmembrane region" description="Helical" evidence="1">
    <location>
        <begin position="177"/>
        <end position="199"/>
    </location>
</feature>
<name>A0A4Q2UG97_9BACT</name>
<keyword evidence="1" id="KW-1133">Transmembrane helix</keyword>